<dbReference type="InterPro" id="IPR000719">
    <property type="entry name" value="Prot_kinase_dom"/>
</dbReference>
<dbReference type="InterPro" id="IPR050205">
    <property type="entry name" value="CDPK_Ser/Thr_kinases"/>
</dbReference>
<evidence type="ECO:0000259" key="17">
    <source>
        <dbReference type="PROSITE" id="PS50222"/>
    </source>
</evidence>
<dbReference type="InterPro" id="IPR018247">
    <property type="entry name" value="EF_Hand_1_Ca_BS"/>
</dbReference>
<gene>
    <name evidence="18" type="ORF">TTHERM_00106700</name>
</gene>
<dbReference type="SMART" id="SM00054">
    <property type="entry name" value="EFh"/>
    <property type="match status" value="4"/>
</dbReference>
<keyword evidence="11" id="KW-0067">ATP-binding</keyword>
<dbReference type="FunFam" id="1.10.238.10:FF:000003">
    <property type="entry name" value="Calmodulin A"/>
    <property type="match status" value="1"/>
</dbReference>
<keyword evidence="4" id="KW-0723">Serine/threonine-protein kinase</keyword>
<name>Q234C7_TETTS</name>
<dbReference type="CDD" id="cd05117">
    <property type="entry name" value="STKc_CAMK"/>
    <property type="match status" value="1"/>
</dbReference>
<keyword evidence="5" id="KW-0808">Transferase</keyword>
<dbReference type="InterPro" id="IPR008271">
    <property type="entry name" value="Ser/Thr_kinase_AS"/>
</dbReference>
<dbReference type="RefSeq" id="XP_001012321.3">
    <property type="nucleotide sequence ID" value="XM_001012321.3"/>
</dbReference>
<evidence type="ECO:0000256" key="11">
    <source>
        <dbReference type="ARBA" id="ARBA00022840"/>
    </source>
</evidence>
<evidence type="ECO:0000256" key="6">
    <source>
        <dbReference type="ARBA" id="ARBA00022723"/>
    </source>
</evidence>
<evidence type="ECO:0000256" key="2">
    <source>
        <dbReference type="ARBA" id="ARBA00011245"/>
    </source>
</evidence>
<keyword evidence="9 18" id="KW-0418">Kinase</keyword>
<evidence type="ECO:0000256" key="12">
    <source>
        <dbReference type="ARBA" id="ARBA00024334"/>
    </source>
</evidence>
<feature type="compositionally biased region" description="Basic and acidic residues" evidence="15">
    <location>
        <begin position="9"/>
        <end position="26"/>
    </location>
</feature>
<feature type="domain" description="EF-hand" evidence="17">
    <location>
        <begin position="388"/>
        <end position="423"/>
    </location>
</feature>
<evidence type="ECO:0000256" key="10">
    <source>
        <dbReference type="ARBA" id="ARBA00022837"/>
    </source>
</evidence>
<keyword evidence="10" id="KW-0106">Calcium</keyword>
<dbReference type="PROSITE" id="PS00108">
    <property type="entry name" value="PROTEIN_KINASE_ST"/>
    <property type="match status" value="1"/>
</dbReference>
<dbReference type="InterPro" id="IPR002048">
    <property type="entry name" value="EF_hand_dom"/>
</dbReference>
<dbReference type="PROSITE" id="PS50011">
    <property type="entry name" value="PROTEIN_KINASE_DOM"/>
    <property type="match status" value="1"/>
</dbReference>
<keyword evidence="19" id="KW-1185">Reference proteome</keyword>
<comment type="similarity">
    <text evidence="12">Belongs to the protein kinase superfamily. Ser/Thr protein kinase family. CDPK subfamily.</text>
</comment>
<proteinExistence type="inferred from homology"/>
<evidence type="ECO:0000256" key="14">
    <source>
        <dbReference type="ARBA" id="ARBA00048679"/>
    </source>
</evidence>
<dbReference type="EMBL" id="GG662767">
    <property type="protein sequence ID" value="EAR92076.3"/>
    <property type="molecule type" value="Genomic_DNA"/>
</dbReference>
<evidence type="ECO:0000256" key="13">
    <source>
        <dbReference type="ARBA" id="ARBA00047899"/>
    </source>
</evidence>
<keyword evidence="7" id="KW-0677">Repeat</keyword>
<dbReference type="Pfam" id="PF00069">
    <property type="entry name" value="Pkinase"/>
    <property type="match status" value="1"/>
</dbReference>
<dbReference type="PROSITE" id="PS00018">
    <property type="entry name" value="EF_HAND_1"/>
    <property type="match status" value="4"/>
</dbReference>
<dbReference type="Gene3D" id="1.10.510.10">
    <property type="entry name" value="Transferase(Phosphotransferase) domain 1"/>
    <property type="match status" value="1"/>
</dbReference>
<feature type="region of interest" description="Disordered" evidence="15">
    <location>
        <begin position="1"/>
        <end position="38"/>
    </location>
</feature>
<dbReference type="eggNOG" id="KOG0032">
    <property type="taxonomic scope" value="Eukaryota"/>
</dbReference>
<feature type="domain" description="EF-hand" evidence="17">
    <location>
        <begin position="474"/>
        <end position="509"/>
    </location>
</feature>
<dbReference type="InterPro" id="IPR011992">
    <property type="entry name" value="EF-hand-dom_pair"/>
</dbReference>
<dbReference type="PANTHER" id="PTHR24349">
    <property type="entry name" value="SERINE/THREONINE-PROTEIN KINASE"/>
    <property type="match status" value="1"/>
</dbReference>
<dbReference type="HOGENOM" id="CLU_000288_37_4_1"/>
<evidence type="ECO:0000313" key="19">
    <source>
        <dbReference type="Proteomes" id="UP000009168"/>
    </source>
</evidence>
<evidence type="ECO:0000313" key="18">
    <source>
        <dbReference type="EMBL" id="EAR92076.3"/>
    </source>
</evidence>
<feature type="domain" description="EF-hand" evidence="17">
    <location>
        <begin position="438"/>
        <end position="473"/>
    </location>
</feature>
<evidence type="ECO:0000256" key="15">
    <source>
        <dbReference type="SAM" id="MobiDB-lite"/>
    </source>
</evidence>
<dbReference type="AlphaFoldDB" id="Q234C7"/>
<feature type="domain" description="Protein kinase" evidence="16">
    <location>
        <begin position="85"/>
        <end position="343"/>
    </location>
</feature>
<feature type="domain" description="EF-hand" evidence="17">
    <location>
        <begin position="512"/>
        <end position="547"/>
    </location>
</feature>
<comment type="catalytic activity">
    <reaction evidence="13">
        <text>L-threonyl-[protein] + ATP = O-phospho-L-threonyl-[protein] + ADP + H(+)</text>
        <dbReference type="Rhea" id="RHEA:46608"/>
        <dbReference type="Rhea" id="RHEA-COMP:11060"/>
        <dbReference type="Rhea" id="RHEA-COMP:11605"/>
        <dbReference type="ChEBI" id="CHEBI:15378"/>
        <dbReference type="ChEBI" id="CHEBI:30013"/>
        <dbReference type="ChEBI" id="CHEBI:30616"/>
        <dbReference type="ChEBI" id="CHEBI:61977"/>
        <dbReference type="ChEBI" id="CHEBI:456216"/>
        <dbReference type="EC" id="2.7.11.1"/>
    </reaction>
</comment>
<dbReference type="SUPFAM" id="SSF56112">
    <property type="entry name" value="Protein kinase-like (PK-like)"/>
    <property type="match status" value="1"/>
</dbReference>
<comment type="catalytic activity">
    <reaction evidence="14">
        <text>L-seryl-[protein] + ATP = O-phospho-L-seryl-[protein] + ADP + H(+)</text>
        <dbReference type="Rhea" id="RHEA:17989"/>
        <dbReference type="Rhea" id="RHEA-COMP:9863"/>
        <dbReference type="Rhea" id="RHEA-COMP:11604"/>
        <dbReference type="ChEBI" id="CHEBI:15378"/>
        <dbReference type="ChEBI" id="CHEBI:29999"/>
        <dbReference type="ChEBI" id="CHEBI:30616"/>
        <dbReference type="ChEBI" id="CHEBI:83421"/>
        <dbReference type="ChEBI" id="CHEBI:456216"/>
        <dbReference type="EC" id="2.7.11.1"/>
    </reaction>
</comment>
<sequence length="556" mass="65256">MSQQIIQSEQKETEVFSKNANEESDHSSQTYELCGKRYNSNHTESESYHAYGEVIQKKRKTDSPKQIKFEKNIVIDEIENLTQKYEKLEVIGEGGFGVVYKVLDRETKLIKAMKRLKKNSKLIQTDNELELLKRLDHPNIIRIFDFYQDEEDFYIITEYIEGGCLFDEIQKLSKLKQQFNEYHACQIMQQILMAVNYAHSINIVHRDLKAENVLIQYNEQESRYHVKVIDWGLSVLVEHNQKLHIDCGTSYFKAPEVINRCYDEKCDLWSCGALMYELLSGCPPFDAETDDEIEEKILQGGYSLPTEYFGGVSVEAIDLLKKLLTYIPSFRISAKQALEHSWFKKVNNKDLSQRSLMKGLNRMRQFKADKFMLKYIMTFFAIHTMSPEENNQLTNLFNQIDKDQDGKISHEEMAQALKSVYNTYKDNEGVEQTSQEQLSDDEISEIINHIDFNQNGEIEYTEFLVAAMRKYTLQNEEFLYKVFDIFDKDGDGFISLQEVKDKLQNNLQEFEFDSEVWNQIIKEVDEDGDKEISFDEFKSIINTYFIKNDYSNSQAY</sequence>
<accession>Q234C7</accession>
<evidence type="ECO:0000256" key="8">
    <source>
        <dbReference type="ARBA" id="ARBA00022741"/>
    </source>
</evidence>
<comment type="cofactor">
    <cofactor evidence="1">
        <name>Mg(2+)</name>
        <dbReference type="ChEBI" id="CHEBI:18420"/>
    </cofactor>
</comment>
<dbReference type="Pfam" id="PF13499">
    <property type="entry name" value="EF-hand_7"/>
    <property type="match status" value="2"/>
</dbReference>
<dbReference type="InParanoid" id="Q234C7"/>
<dbReference type="Gene3D" id="3.30.200.20">
    <property type="entry name" value="Phosphorylase Kinase, domain 1"/>
    <property type="match status" value="1"/>
</dbReference>
<organism evidence="18 19">
    <name type="scientific">Tetrahymena thermophila (strain SB210)</name>
    <dbReference type="NCBI Taxonomy" id="312017"/>
    <lineage>
        <taxon>Eukaryota</taxon>
        <taxon>Sar</taxon>
        <taxon>Alveolata</taxon>
        <taxon>Ciliophora</taxon>
        <taxon>Intramacronucleata</taxon>
        <taxon>Oligohymenophorea</taxon>
        <taxon>Hymenostomatida</taxon>
        <taxon>Tetrahymenina</taxon>
        <taxon>Tetrahymenidae</taxon>
        <taxon>Tetrahymena</taxon>
    </lineage>
</organism>
<dbReference type="Gene3D" id="1.10.238.10">
    <property type="entry name" value="EF-hand"/>
    <property type="match status" value="2"/>
</dbReference>
<dbReference type="FunFam" id="1.10.510.10:FF:000571">
    <property type="entry name" value="Maternal embryonic leucine zipper kinase"/>
    <property type="match status" value="1"/>
</dbReference>
<evidence type="ECO:0000256" key="9">
    <source>
        <dbReference type="ARBA" id="ARBA00022777"/>
    </source>
</evidence>
<keyword evidence="6" id="KW-0479">Metal-binding</keyword>
<dbReference type="Proteomes" id="UP000009168">
    <property type="component" value="Unassembled WGS sequence"/>
</dbReference>
<evidence type="ECO:0000256" key="3">
    <source>
        <dbReference type="ARBA" id="ARBA00012513"/>
    </source>
</evidence>
<evidence type="ECO:0000259" key="16">
    <source>
        <dbReference type="PROSITE" id="PS50011"/>
    </source>
</evidence>
<dbReference type="GO" id="GO:0005524">
    <property type="term" value="F:ATP binding"/>
    <property type="evidence" value="ECO:0007669"/>
    <property type="project" value="UniProtKB-KW"/>
</dbReference>
<protein>
    <recommendedName>
        <fullName evidence="3">non-specific serine/threonine protein kinase</fullName>
        <ecNumber evidence="3">2.7.11.1</ecNumber>
    </recommendedName>
</protein>
<dbReference type="FunFam" id="3.30.200.20:FF:000315">
    <property type="entry name" value="Calcium-dependent protein kinase 3"/>
    <property type="match status" value="1"/>
</dbReference>
<dbReference type="EC" id="2.7.11.1" evidence="3"/>
<dbReference type="SUPFAM" id="SSF47473">
    <property type="entry name" value="EF-hand"/>
    <property type="match status" value="1"/>
</dbReference>
<dbReference type="KEGG" id="tet:TTHERM_00106700"/>
<reference evidence="19" key="1">
    <citation type="journal article" date="2006" name="PLoS Biol.">
        <title>Macronuclear genome sequence of the ciliate Tetrahymena thermophila, a model eukaryote.</title>
        <authorList>
            <person name="Eisen J.A."/>
            <person name="Coyne R.S."/>
            <person name="Wu M."/>
            <person name="Wu D."/>
            <person name="Thiagarajan M."/>
            <person name="Wortman J.R."/>
            <person name="Badger J.H."/>
            <person name="Ren Q."/>
            <person name="Amedeo P."/>
            <person name="Jones K.M."/>
            <person name="Tallon L.J."/>
            <person name="Delcher A.L."/>
            <person name="Salzberg S.L."/>
            <person name="Silva J.C."/>
            <person name="Haas B.J."/>
            <person name="Majoros W.H."/>
            <person name="Farzad M."/>
            <person name="Carlton J.M."/>
            <person name="Smith R.K. Jr."/>
            <person name="Garg J."/>
            <person name="Pearlman R.E."/>
            <person name="Karrer K.M."/>
            <person name="Sun L."/>
            <person name="Manning G."/>
            <person name="Elde N.C."/>
            <person name="Turkewitz A.P."/>
            <person name="Asai D.J."/>
            <person name="Wilkes D.E."/>
            <person name="Wang Y."/>
            <person name="Cai H."/>
            <person name="Collins K."/>
            <person name="Stewart B.A."/>
            <person name="Lee S.R."/>
            <person name="Wilamowska K."/>
            <person name="Weinberg Z."/>
            <person name="Ruzzo W.L."/>
            <person name="Wloga D."/>
            <person name="Gaertig J."/>
            <person name="Frankel J."/>
            <person name="Tsao C.-C."/>
            <person name="Gorovsky M.A."/>
            <person name="Keeling P.J."/>
            <person name="Waller R.F."/>
            <person name="Patron N.J."/>
            <person name="Cherry J.M."/>
            <person name="Stover N.A."/>
            <person name="Krieger C.J."/>
            <person name="del Toro C."/>
            <person name="Ryder H.F."/>
            <person name="Williamson S.C."/>
            <person name="Barbeau R.A."/>
            <person name="Hamilton E.P."/>
            <person name="Orias E."/>
        </authorList>
    </citation>
    <scope>NUCLEOTIDE SEQUENCE [LARGE SCALE GENOMIC DNA]</scope>
    <source>
        <strain evidence="19">SB210</strain>
    </source>
</reference>
<dbReference type="PROSITE" id="PS50222">
    <property type="entry name" value="EF_HAND_2"/>
    <property type="match status" value="4"/>
</dbReference>
<keyword evidence="8" id="KW-0547">Nucleotide-binding</keyword>
<dbReference type="GO" id="GO:0004674">
    <property type="term" value="F:protein serine/threonine kinase activity"/>
    <property type="evidence" value="ECO:0007669"/>
    <property type="project" value="UniProtKB-KW"/>
</dbReference>
<dbReference type="InterPro" id="IPR011009">
    <property type="entry name" value="Kinase-like_dom_sf"/>
</dbReference>
<dbReference type="GeneID" id="7828182"/>
<evidence type="ECO:0000256" key="4">
    <source>
        <dbReference type="ARBA" id="ARBA00022527"/>
    </source>
</evidence>
<dbReference type="GO" id="GO:0005509">
    <property type="term" value="F:calcium ion binding"/>
    <property type="evidence" value="ECO:0007669"/>
    <property type="project" value="InterPro"/>
</dbReference>
<evidence type="ECO:0000256" key="7">
    <source>
        <dbReference type="ARBA" id="ARBA00022737"/>
    </source>
</evidence>
<dbReference type="SMART" id="SM00220">
    <property type="entry name" value="S_TKc"/>
    <property type="match status" value="1"/>
</dbReference>
<comment type="subunit">
    <text evidence="2">Monomer.</text>
</comment>
<dbReference type="OrthoDB" id="40902at2759"/>
<evidence type="ECO:0000256" key="5">
    <source>
        <dbReference type="ARBA" id="ARBA00022679"/>
    </source>
</evidence>
<evidence type="ECO:0000256" key="1">
    <source>
        <dbReference type="ARBA" id="ARBA00001946"/>
    </source>
</evidence>